<dbReference type="Proteomes" id="UP000791440">
    <property type="component" value="Unassembled WGS sequence"/>
</dbReference>
<dbReference type="InterPro" id="IPR002088">
    <property type="entry name" value="Prenyl_trans_a"/>
</dbReference>
<keyword evidence="4" id="KW-0677">Repeat</keyword>
<reference evidence="6" key="2">
    <citation type="submission" date="2020-12" db="EMBL/GenBank/DDBJ databases">
        <authorList>
            <person name="Kanost M."/>
        </authorList>
    </citation>
    <scope>NUCLEOTIDE SEQUENCE</scope>
</reference>
<dbReference type="EMBL" id="JH668314">
    <property type="protein sequence ID" value="KAG6444888.1"/>
    <property type="molecule type" value="Genomic_DNA"/>
</dbReference>
<evidence type="ECO:0000313" key="6">
    <source>
        <dbReference type="EMBL" id="KAG6444888.1"/>
    </source>
</evidence>
<reference evidence="6" key="1">
    <citation type="journal article" date="2016" name="Insect Biochem. Mol. Biol.">
        <title>Multifaceted biological insights from a draft genome sequence of the tobacco hornworm moth, Manduca sexta.</title>
        <authorList>
            <person name="Kanost M.R."/>
            <person name="Arrese E.L."/>
            <person name="Cao X."/>
            <person name="Chen Y.R."/>
            <person name="Chellapilla S."/>
            <person name="Goldsmith M.R."/>
            <person name="Grosse-Wilde E."/>
            <person name="Heckel D.G."/>
            <person name="Herndon N."/>
            <person name="Jiang H."/>
            <person name="Papanicolaou A."/>
            <person name="Qu J."/>
            <person name="Soulages J.L."/>
            <person name="Vogel H."/>
            <person name="Walters J."/>
            <person name="Waterhouse R.M."/>
            <person name="Ahn S.J."/>
            <person name="Almeida F.C."/>
            <person name="An C."/>
            <person name="Aqrawi P."/>
            <person name="Bretschneider A."/>
            <person name="Bryant W.B."/>
            <person name="Bucks S."/>
            <person name="Chao H."/>
            <person name="Chevignon G."/>
            <person name="Christen J.M."/>
            <person name="Clarke D.F."/>
            <person name="Dittmer N.T."/>
            <person name="Ferguson L.C.F."/>
            <person name="Garavelou S."/>
            <person name="Gordon K.H.J."/>
            <person name="Gunaratna R.T."/>
            <person name="Han Y."/>
            <person name="Hauser F."/>
            <person name="He Y."/>
            <person name="Heidel-Fischer H."/>
            <person name="Hirsh A."/>
            <person name="Hu Y."/>
            <person name="Jiang H."/>
            <person name="Kalra D."/>
            <person name="Klinner C."/>
            <person name="Konig C."/>
            <person name="Kovar C."/>
            <person name="Kroll A.R."/>
            <person name="Kuwar S.S."/>
            <person name="Lee S.L."/>
            <person name="Lehman R."/>
            <person name="Li K."/>
            <person name="Li Z."/>
            <person name="Liang H."/>
            <person name="Lovelace S."/>
            <person name="Lu Z."/>
            <person name="Mansfield J.H."/>
            <person name="McCulloch K.J."/>
            <person name="Mathew T."/>
            <person name="Morton B."/>
            <person name="Muzny D.M."/>
            <person name="Neunemann D."/>
            <person name="Ongeri F."/>
            <person name="Pauchet Y."/>
            <person name="Pu L.L."/>
            <person name="Pyrousis I."/>
            <person name="Rao X.J."/>
            <person name="Redding A."/>
            <person name="Roesel C."/>
            <person name="Sanchez-Gracia A."/>
            <person name="Schaack S."/>
            <person name="Shukla A."/>
            <person name="Tetreau G."/>
            <person name="Wang Y."/>
            <person name="Xiong G.H."/>
            <person name="Traut W."/>
            <person name="Walsh T.K."/>
            <person name="Worley K.C."/>
            <person name="Wu D."/>
            <person name="Wu W."/>
            <person name="Wu Y.Q."/>
            <person name="Zhang X."/>
            <person name="Zou Z."/>
            <person name="Zucker H."/>
            <person name="Briscoe A.D."/>
            <person name="Burmester T."/>
            <person name="Clem R.J."/>
            <person name="Feyereisen R."/>
            <person name="Grimmelikhuijzen C.J.P."/>
            <person name="Hamodrakas S.J."/>
            <person name="Hansson B.S."/>
            <person name="Huguet E."/>
            <person name="Jermiin L.S."/>
            <person name="Lan Q."/>
            <person name="Lehman H.K."/>
            <person name="Lorenzen M."/>
            <person name="Merzendorfer H."/>
            <person name="Michalopoulos I."/>
            <person name="Morton D.B."/>
            <person name="Muthukrishnan S."/>
            <person name="Oakeshott J.G."/>
            <person name="Palmer W."/>
            <person name="Park Y."/>
            <person name="Passarelli A.L."/>
            <person name="Rozas J."/>
            <person name="Schwartz L.M."/>
            <person name="Smith W."/>
            <person name="Southgate A."/>
            <person name="Vilcinskas A."/>
            <person name="Vogt R."/>
            <person name="Wang P."/>
            <person name="Werren J."/>
            <person name="Yu X.Q."/>
            <person name="Zhou J.J."/>
            <person name="Brown S.J."/>
            <person name="Scherer S.E."/>
            <person name="Richards S."/>
            <person name="Blissard G.W."/>
        </authorList>
    </citation>
    <scope>NUCLEOTIDE SEQUENCE</scope>
</reference>
<sequence length="511" mass="60904">MHCWHRFLTLTNDSCELTFILLSIAICDGEKIYVVLGYCCFIDFYETNSNFAFEFNLALCCGNQYAMDEDKFALVEKIIKDIDNVMLKNDELCAFDIVPVESNFQNKSPVLHLEYCLGLESWCVKHVYMYCYSEIMDKYLSKPKRKNFKLTSIHSEKLARLLNVTLLLNPDLSTLWNKRREMVLKCFLDKGSELRFTRLVLSRKPKCNDAYAYRRWLLELILQDESLQLNRIEVLVNEELFICELAADKSPNNYHSWNHRMWLVNTLKTIQRRFDMNLLYIKEYVFSERWTSKHVSDFSCFHYRQFCIKNVLTMDNDTWKTFQNNLDTNLRKNFVRVVADNLPKDITADTSEANLLTYTDDNLMNLLLSYTTKNCNCATNNTFVCRKLEILYHELVLNNELLQFYKYHETLWYHRRYIVHEVMSTIYDYFGLTRQNGALVKNICSKCNIDVLRQKQAKIVRYDSQRIYSSVLFNILLGHEKKFIEERRSDSDNYADRHEKYMKFVEGLNIM</sequence>
<feature type="chain" id="PRO_5038047319" description="Protein prenyltransferase alpha subunit repeat-containing protein 1" evidence="5">
    <location>
        <begin position="30"/>
        <end position="511"/>
    </location>
</feature>
<feature type="signal peptide" evidence="5">
    <location>
        <begin position="1"/>
        <end position="29"/>
    </location>
</feature>
<dbReference type="GO" id="GO:0008318">
    <property type="term" value="F:protein prenyltransferase activity"/>
    <property type="evidence" value="ECO:0007669"/>
    <property type="project" value="InterPro"/>
</dbReference>
<dbReference type="GO" id="GO:0005737">
    <property type="term" value="C:cytoplasm"/>
    <property type="evidence" value="ECO:0007669"/>
    <property type="project" value="TreeGrafter"/>
</dbReference>
<proteinExistence type="inferred from homology"/>
<dbReference type="Pfam" id="PF01239">
    <property type="entry name" value="PPTA"/>
    <property type="match status" value="3"/>
</dbReference>
<protein>
    <recommendedName>
        <fullName evidence="8">Protein prenyltransferase alpha subunit repeat-containing protein 1</fullName>
    </recommendedName>
</protein>
<dbReference type="PANTHER" id="PTHR11129:SF3">
    <property type="entry name" value="PROTEIN PRENYLTRANSFERASE ALPHA SUBUNIT REPEAT-CONTAINING PROTEIN 1"/>
    <property type="match status" value="1"/>
</dbReference>
<evidence type="ECO:0000256" key="2">
    <source>
        <dbReference type="ARBA" id="ARBA00022602"/>
    </source>
</evidence>
<keyword evidence="3" id="KW-0808">Transferase</keyword>
<comment type="caution">
    <text evidence="6">The sequence shown here is derived from an EMBL/GenBank/DDBJ whole genome shotgun (WGS) entry which is preliminary data.</text>
</comment>
<evidence type="ECO:0000256" key="1">
    <source>
        <dbReference type="ARBA" id="ARBA00006734"/>
    </source>
</evidence>
<dbReference type="Gene3D" id="1.25.40.120">
    <property type="entry name" value="Protein prenylyltransferase"/>
    <property type="match status" value="1"/>
</dbReference>
<keyword evidence="5" id="KW-0732">Signal</keyword>
<keyword evidence="7" id="KW-1185">Reference proteome</keyword>
<evidence type="ECO:0000256" key="3">
    <source>
        <dbReference type="ARBA" id="ARBA00022679"/>
    </source>
</evidence>
<accession>A0A922CGP5</accession>
<organism evidence="6 7">
    <name type="scientific">Manduca sexta</name>
    <name type="common">Tobacco hawkmoth</name>
    <name type="synonym">Tobacco hornworm</name>
    <dbReference type="NCBI Taxonomy" id="7130"/>
    <lineage>
        <taxon>Eukaryota</taxon>
        <taxon>Metazoa</taxon>
        <taxon>Ecdysozoa</taxon>
        <taxon>Arthropoda</taxon>
        <taxon>Hexapoda</taxon>
        <taxon>Insecta</taxon>
        <taxon>Pterygota</taxon>
        <taxon>Neoptera</taxon>
        <taxon>Endopterygota</taxon>
        <taxon>Lepidoptera</taxon>
        <taxon>Glossata</taxon>
        <taxon>Ditrysia</taxon>
        <taxon>Bombycoidea</taxon>
        <taxon>Sphingidae</taxon>
        <taxon>Sphinginae</taxon>
        <taxon>Sphingini</taxon>
        <taxon>Manduca</taxon>
    </lineage>
</organism>
<dbReference type="PROSITE" id="PS51147">
    <property type="entry name" value="PFTA"/>
    <property type="match status" value="1"/>
</dbReference>
<evidence type="ECO:0000256" key="5">
    <source>
        <dbReference type="SAM" id="SignalP"/>
    </source>
</evidence>
<name>A0A922CGP5_MANSE</name>
<comment type="similarity">
    <text evidence="1">Belongs to the protein prenyltransferase subunit alpha family.</text>
</comment>
<dbReference type="SUPFAM" id="SSF48439">
    <property type="entry name" value="Protein prenylyltransferase"/>
    <property type="match status" value="1"/>
</dbReference>
<evidence type="ECO:0000313" key="7">
    <source>
        <dbReference type="Proteomes" id="UP000791440"/>
    </source>
</evidence>
<gene>
    <name evidence="6" type="ORF">O3G_MSEX003643</name>
</gene>
<evidence type="ECO:0008006" key="8">
    <source>
        <dbReference type="Google" id="ProtNLM"/>
    </source>
</evidence>
<dbReference type="AlphaFoldDB" id="A0A922CGP5"/>
<dbReference type="PANTHER" id="PTHR11129">
    <property type="entry name" value="PROTEIN FARNESYLTRANSFERASE ALPHA SUBUNIT/RAB GERANYLGERANYL TRANSFERASE ALPHA SUBUNIT"/>
    <property type="match status" value="1"/>
</dbReference>
<evidence type="ECO:0000256" key="4">
    <source>
        <dbReference type="ARBA" id="ARBA00022737"/>
    </source>
</evidence>
<keyword evidence="2" id="KW-0637">Prenyltransferase</keyword>